<proteinExistence type="predicted"/>
<dbReference type="InterPro" id="IPR036770">
    <property type="entry name" value="Ankyrin_rpt-contain_sf"/>
</dbReference>
<gene>
    <name evidence="1" type="ORF">H257_17058</name>
</gene>
<dbReference type="EMBL" id="KI913210">
    <property type="protein sequence ID" value="ETV66472.1"/>
    <property type="molecule type" value="Genomic_DNA"/>
</dbReference>
<dbReference type="PANTHER" id="PTHR46586:SF3">
    <property type="entry name" value="ANKYRIN REPEAT-CONTAINING PROTEIN"/>
    <property type="match status" value="1"/>
</dbReference>
<reference evidence="1" key="1">
    <citation type="submission" date="2013-12" db="EMBL/GenBank/DDBJ databases">
        <title>The Genome Sequence of Aphanomyces astaci APO3.</title>
        <authorList>
            <consortium name="The Broad Institute Genomics Platform"/>
            <person name="Russ C."/>
            <person name="Tyler B."/>
            <person name="van West P."/>
            <person name="Dieguez-Uribeondo J."/>
            <person name="Young S.K."/>
            <person name="Zeng Q."/>
            <person name="Gargeya S."/>
            <person name="Fitzgerald M."/>
            <person name="Abouelleil A."/>
            <person name="Alvarado L."/>
            <person name="Chapman S.B."/>
            <person name="Gainer-Dewar J."/>
            <person name="Goldberg J."/>
            <person name="Griggs A."/>
            <person name="Gujja S."/>
            <person name="Hansen M."/>
            <person name="Howarth C."/>
            <person name="Imamovic A."/>
            <person name="Ireland A."/>
            <person name="Larimer J."/>
            <person name="McCowan C."/>
            <person name="Murphy C."/>
            <person name="Pearson M."/>
            <person name="Poon T.W."/>
            <person name="Priest M."/>
            <person name="Roberts A."/>
            <person name="Saif S."/>
            <person name="Shea T."/>
            <person name="Sykes S."/>
            <person name="Wortman J."/>
            <person name="Nusbaum C."/>
            <person name="Birren B."/>
        </authorList>
    </citation>
    <scope>NUCLEOTIDE SEQUENCE [LARGE SCALE GENOMIC DNA]</scope>
    <source>
        <strain evidence="1">APO3</strain>
    </source>
</reference>
<dbReference type="SUPFAM" id="SSF48403">
    <property type="entry name" value="Ankyrin repeat"/>
    <property type="match status" value="1"/>
</dbReference>
<dbReference type="InterPro" id="IPR052050">
    <property type="entry name" value="SecEffector_AnkRepeat"/>
</dbReference>
<accession>W4FG33</accession>
<dbReference type="GeneID" id="20819054"/>
<protein>
    <submittedName>
        <fullName evidence="1">Uncharacterized protein</fullName>
    </submittedName>
</protein>
<dbReference type="PANTHER" id="PTHR46586">
    <property type="entry name" value="ANKYRIN REPEAT-CONTAINING PROTEIN"/>
    <property type="match status" value="1"/>
</dbReference>
<dbReference type="Gene3D" id="1.25.40.20">
    <property type="entry name" value="Ankyrin repeat-containing domain"/>
    <property type="match status" value="2"/>
</dbReference>
<organism evidence="1">
    <name type="scientific">Aphanomyces astaci</name>
    <name type="common">Crayfish plague agent</name>
    <dbReference type="NCBI Taxonomy" id="112090"/>
    <lineage>
        <taxon>Eukaryota</taxon>
        <taxon>Sar</taxon>
        <taxon>Stramenopiles</taxon>
        <taxon>Oomycota</taxon>
        <taxon>Saprolegniomycetes</taxon>
        <taxon>Saprolegniales</taxon>
        <taxon>Verrucalvaceae</taxon>
        <taxon>Aphanomyces</taxon>
    </lineage>
</organism>
<dbReference type="VEuPathDB" id="FungiDB:H257_17058"/>
<dbReference type="InterPro" id="IPR002110">
    <property type="entry name" value="Ankyrin_rpt"/>
</dbReference>
<name>W4FG33_APHAT</name>
<dbReference type="RefSeq" id="XP_009844001.1">
    <property type="nucleotide sequence ID" value="XM_009845699.1"/>
</dbReference>
<dbReference type="Pfam" id="PF12796">
    <property type="entry name" value="Ank_2"/>
    <property type="match status" value="1"/>
</dbReference>
<dbReference type="AlphaFoldDB" id="W4FG33"/>
<dbReference type="OrthoDB" id="67499at2759"/>
<sequence length="228" mass="25171">MTALAAALGPWLNAWGLSRLPKLFACLPHMQRVVMLVAIWNNRLDVVQYLHKTVGLEWFQGDKLLDVAARCNHLGMVLYLHEHGCGGCTADAMDAAAGNGNLAIVRYLHQHRGEGGTKHGCFESAKNGHLDVLTYLNQHVTAIDHNDEGWINVFDEVATNGHLETVQYLHPYVEKCTSSAMDDAAKNGHLDVVQWLHVNRHEGCSYEAMVSLASGLDKTLSLVLRSTH</sequence>
<evidence type="ECO:0000313" key="1">
    <source>
        <dbReference type="EMBL" id="ETV66472.1"/>
    </source>
</evidence>